<protein>
    <submittedName>
        <fullName evidence="1">Uncharacterized protein</fullName>
    </submittedName>
</protein>
<evidence type="ECO:0000313" key="1">
    <source>
        <dbReference type="EMBL" id="KAK4101187.1"/>
    </source>
</evidence>
<dbReference type="EMBL" id="MU863636">
    <property type="protein sequence ID" value="KAK4101187.1"/>
    <property type="molecule type" value="Genomic_DNA"/>
</dbReference>
<keyword evidence="2" id="KW-1185">Reference proteome</keyword>
<sequence length="308" mass="33938">MVTQLLLSGSHTTKSVTATTVETTQKTATSKMASAPVFPYITAPAERKNFLEAINLISLGEQYQPTTTSLNTDSAPNEPQLVEATNFASSLVTLKHPANLNPNHAQQTNLQVETGLKTARFFTFLLRFMIDRPPDIVENKIPYGRRNTRKSNRNSNPDEMTTNLVAYAHTMLATRTTAGGKGIGMGYTPADDDDDDVAGCARAMEPAVMRKAVAGLVSRRRRCRAAGDGLASEGGEVARPSPPAEELISLFEDWLDEWICVDGERERERERKVEAARERVERVWSGESDASDGCASDWSFEWLGERPE</sequence>
<reference evidence="1" key="2">
    <citation type="submission" date="2023-05" db="EMBL/GenBank/DDBJ databases">
        <authorList>
            <consortium name="Lawrence Berkeley National Laboratory"/>
            <person name="Steindorff A."/>
            <person name="Hensen N."/>
            <person name="Bonometti L."/>
            <person name="Westerberg I."/>
            <person name="Brannstrom I.O."/>
            <person name="Guillou S."/>
            <person name="Cros-Aarteil S."/>
            <person name="Calhoun S."/>
            <person name="Haridas S."/>
            <person name="Kuo A."/>
            <person name="Mondo S."/>
            <person name="Pangilinan J."/>
            <person name="Riley R."/>
            <person name="Labutti K."/>
            <person name="Andreopoulos B."/>
            <person name="Lipzen A."/>
            <person name="Chen C."/>
            <person name="Yanf M."/>
            <person name="Daum C."/>
            <person name="Ng V."/>
            <person name="Clum A."/>
            <person name="Ohm R."/>
            <person name="Martin F."/>
            <person name="Silar P."/>
            <person name="Natvig D."/>
            <person name="Lalanne C."/>
            <person name="Gautier V."/>
            <person name="Ament-Velasquez S.L."/>
            <person name="Kruys A."/>
            <person name="Hutchinson M.I."/>
            <person name="Powell A.J."/>
            <person name="Barry K."/>
            <person name="Miller A.N."/>
            <person name="Grigoriev I.V."/>
            <person name="Debuchy R."/>
            <person name="Gladieux P."/>
            <person name="Thoren M.H."/>
            <person name="Johannesson H."/>
        </authorList>
    </citation>
    <scope>NUCLEOTIDE SEQUENCE</scope>
    <source>
        <strain evidence="1">CBS 757.83</strain>
    </source>
</reference>
<comment type="caution">
    <text evidence="1">The sequence shown here is derived from an EMBL/GenBank/DDBJ whole genome shotgun (WGS) entry which is preliminary data.</text>
</comment>
<name>A0AAN6T228_9PEZI</name>
<gene>
    <name evidence="1" type="ORF">N658DRAFT_67543</name>
</gene>
<dbReference type="Proteomes" id="UP001305647">
    <property type="component" value="Unassembled WGS sequence"/>
</dbReference>
<dbReference type="AlphaFoldDB" id="A0AAN6T228"/>
<evidence type="ECO:0000313" key="2">
    <source>
        <dbReference type="Proteomes" id="UP001305647"/>
    </source>
</evidence>
<organism evidence="1 2">
    <name type="scientific">Parathielavia hyrcaniae</name>
    <dbReference type="NCBI Taxonomy" id="113614"/>
    <lineage>
        <taxon>Eukaryota</taxon>
        <taxon>Fungi</taxon>
        <taxon>Dikarya</taxon>
        <taxon>Ascomycota</taxon>
        <taxon>Pezizomycotina</taxon>
        <taxon>Sordariomycetes</taxon>
        <taxon>Sordariomycetidae</taxon>
        <taxon>Sordariales</taxon>
        <taxon>Chaetomiaceae</taxon>
        <taxon>Parathielavia</taxon>
    </lineage>
</organism>
<reference evidence="1" key="1">
    <citation type="journal article" date="2023" name="Mol. Phylogenet. Evol.">
        <title>Genome-scale phylogeny and comparative genomics of the fungal order Sordariales.</title>
        <authorList>
            <person name="Hensen N."/>
            <person name="Bonometti L."/>
            <person name="Westerberg I."/>
            <person name="Brannstrom I.O."/>
            <person name="Guillou S."/>
            <person name="Cros-Aarteil S."/>
            <person name="Calhoun S."/>
            <person name="Haridas S."/>
            <person name="Kuo A."/>
            <person name="Mondo S."/>
            <person name="Pangilinan J."/>
            <person name="Riley R."/>
            <person name="LaButti K."/>
            <person name="Andreopoulos B."/>
            <person name="Lipzen A."/>
            <person name="Chen C."/>
            <person name="Yan M."/>
            <person name="Daum C."/>
            <person name="Ng V."/>
            <person name="Clum A."/>
            <person name="Steindorff A."/>
            <person name="Ohm R.A."/>
            <person name="Martin F."/>
            <person name="Silar P."/>
            <person name="Natvig D.O."/>
            <person name="Lalanne C."/>
            <person name="Gautier V."/>
            <person name="Ament-Velasquez S.L."/>
            <person name="Kruys A."/>
            <person name="Hutchinson M.I."/>
            <person name="Powell A.J."/>
            <person name="Barry K."/>
            <person name="Miller A.N."/>
            <person name="Grigoriev I.V."/>
            <person name="Debuchy R."/>
            <person name="Gladieux P."/>
            <person name="Hiltunen Thoren M."/>
            <person name="Johannesson H."/>
        </authorList>
    </citation>
    <scope>NUCLEOTIDE SEQUENCE</scope>
    <source>
        <strain evidence="1">CBS 757.83</strain>
    </source>
</reference>
<proteinExistence type="predicted"/>
<accession>A0AAN6T228</accession>